<protein>
    <submittedName>
        <fullName evidence="2">Uncharacterized protein</fullName>
    </submittedName>
</protein>
<keyword evidence="1" id="KW-0812">Transmembrane</keyword>
<name>A0A3N4JQB1_9PEZI</name>
<organism evidence="2 3">
    <name type="scientific">Choiromyces venosus 120613-1</name>
    <dbReference type="NCBI Taxonomy" id="1336337"/>
    <lineage>
        <taxon>Eukaryota</taxon>
        <taxon>Fungi</taxon>
        <taxon>Dikarya</taxon>
        <taxon>Ascomycota</taxon>
        <taxon>Pezizomycotina</taxon>
        <taxon>Pezizomycetes</taxon>
        <taxon>Pezizales</taxon>
        <taxon>Tuberaceae</taxon>
        <taxon>Choiromyces</taxon>
    </lineage>
</organism>
<keyword evidence="1" id="KW-0472">Membrane</keyword>
<gene>
    <name evidence="2" type="ORF">L873DRAFT_774264</name>
</gene>
<feature type="transmembrane region" description="Helical" evidence="1">
    <location>
        <begin position="91"/>
        <end position="114"/>
    </location>
</feature>
<sequence length="164" mass="18495">MYTLFLAKKKKPRFDFFSSETSAVRIWSESAVHTKRVIGSCLYIWPSSRSNRVGKACTRVHAKSNVEPYDGKIRCFENCRKQLSQFSGSKICAGIFSFLFAFIGLSVTCCGSSGERFTSKRIARDHHCPCALWSEISGMLGRFHAIAPYYDLQVRKVYGHSLGS</sequence>
<dbReference type="AlphaFoldDB" id="A0A3N4JQB1"/>
<keyword evidence="3" id="KW-1185">Reference proteome</keyword>
<reference evidence="2 3" key="1">
    <citation type="journal article" date="2018" name="Nat. Ecol. Evol.">
        <title>Pezizomycetes genomes reveal the molecular basis of ectomycorrhizal truffle lifestyle.</title>
        <authorList>
            <person name="Murat C."/>
            <person name="Payen T."/>
            <person name="Noel B."/>
            <person name="Kuo A."/>
            <person name="Morin E."/>
            <person name="Chen J."/>
            <person name="Kohler A."/>
            <person name="Krizsan K."/>
            <person name="Balestrini R."/>
            <person name="Da Silva C."/>
            <person name="Montanini B."/>
            <person name="Hainaut M."/>
            <person name="Levati E."/>
            <person name="Barry K.W."/>
            <person name="Belfiori B."/>
            <person name="Cichocki N."/>
            <person name="Clum A."/>
            <person name="Dockter R.B."/>
            <person name="Fauchery L."/>
            <person name="Guy J."/>
            <person name="Iotti M."/>
            <person name="Le Tacon F."/>
            <person name="Lindquist E.A."/>
            <person name="Lipzen A."/>
            <person name="Malagnac F."/>
            <person name="Mello A."/>
            <person name="Molinier V."/>
            <person name="Miyauchi S."/>
            <person name="Poulain J."/>
            <person name="Riccioni C."/>
            <person name="Rubini A."/>
            <person name="Sitrit Y."/>
            <person name="Splivallo R."/>
            <person name="Traeger S."/>
            <person name="Wang M."/>
            <person name="Zifcakova L."/>
            <person name="Wipf D."/>
            <person name="Zambonelli A."/>
            <person name="Paolocci F."/>
            <person name="Nowrousian M."/>
            <person name="Ottonello S."/>
            <person name="Baldrian P."/>
            <person name="Spatafora J.W."/>
            <person name="Henrissat B."/>
            <person name="Nagy L.G."/>
            <person name="Aury J.M."/>
            <person name="Wincker P."/>
            <person name="Grigoriev I.V."/>
            <person name="Bonfante P."/>
            <person name="Martin F.M."/>
        </authorList>
    </citation>
    <scope>NUCLEOTIDE SEQUENCE [LARGE SCALE GENOMIC DNA]</scope>
    <source>
        <strain evidence="2 3">120613-1</strain>
    </source>
</reference>
<accession>A0A3N4JQB1</accession>
<dbReference type="Proteomes" id="UP000276215">
    <property type="component" value="Unassembled WGS sequence"/>
</dbReference>
<evidence type="ECO:0000313" key="2">
    <source>
        <dbReference type="EMBL" id="RPB00514.1"/>
    </source>
</evidence>
<keyword evidence="1" id="KW-1133">Transmembrane helix</keyword>
<evidence type="ECO:0000313" key="3">
    <source>
        <dbReference type="Proteomes" id="UP000276215"/>
    </source>
</evidence>
<proteinExistence type="predicted"/>
<evidence type="ECO:0000256" key="1">
    <source>
        <dbReference type="SAM" id="Phobius"/>
    </source>
</evidence>
<dbReference type="EMBL" id="ML120379">
    <property type="protein sequence ID" value="RPB00514.1"/>
    <property type="molecule type" value="Genomic_DNA"/>
</dbReference>